<name>A0A514BUE9_9GAMM</name>
<accession>A0A514BUE9</accession>
<protein>
    <submittedName>
        <fullName evidence="3">Glycosyltransferase family 2 protein</fullName>
    </submittedName>
</protein>
<dbReference type="InterPro" id="IPR050256">
    <property type="entry name" value="Glycosyltransferase_2"/>
</dbReference>
<evidence type="ECO:0000313" key="4">
    <source>
        <dbReference type="Proteomes" id="UP000317199"/>
    </source>
</evidence>
<evidence type="ECO:0000256" key="1">
    <source>
        <dbReference type="SAM" id="Phobius"/>
    </source>
</evidence>
<dbReference type="InterPro" id="IPR029044">
    <property type="entry name" value="Nucleotide-diphossugar_trans"/>
</dbReference>
<keyword evidence="4" id="KW-1185">Reference proteome</keyword>
<gene>
    <name evidence="3" type="ORF">FKV23_13715</name>
</gene>
<proteinExistence type="predicted"/>
<dbReference type="PANTHER" id="PTHR48090:SF7">
    <property type="entry name" value="RFBJ PROTEIN"/>
    <property type="match status" value="1"/>
</dbReference>
<dbReference type="InterPro" id="IPR001173">
    <property type="entry name" value="Glyco_trans_2-like"/>
</dbReference>
<evidence type="ECO:0000313" key="3">
    <source>
        <dbReference type="EMBL" id="QDH71023.1"/>
    </source>
</evidence>
<dbReference type="PANTHER" id="PTHR48090">
    <property type="entry name" value="UNDECAPRENYL-PHOSPHATE 4-DEOXY-4-FORMAMIDO-L-ARABINOSE TRANSFERASE-RELATED"/>
    <property type="match status" value="1"/>
</dbReference>
<dbReference type="OrthoDB" id="9808633at2"/>
<reference evidence="3 4" key="1">
    <citation type="submission" date="2019-06" db="EMBL/GenBank/DDBJ databases">
        <title>Lysobacter alkalisoli sp. nov. isolated from saline-alkali soil.</title>
        <authorList>
            <person name="Sun J.-Q."/>
            <person name="Xu L."/>
        </authorList>
    </citation>
    <scope>NUCLEOTIDE SEQUENCE [LARGE SCALE GENOMIC DNA]</scope>
    <source>
        <strain evidence="3 4">SJ-36</strain>
    </source>
</reference>
<feature type="domain" description="Glycosyltransferase 2-like" evidence="2">
    <location>
        <begin position="27"/>
        <end position="190"/>
    </location>
</feature>
<dbReference type="CDD" id="cd04179">
    <property type="entry name" value="DPM_DPG-synthase_like"/>
    <property type="match status" value="1"/>
</dbReference>
<dbReference type="Gene3D" id="3.90.550.10">
    <property type="entry name" value="Spore Coat Polysaccharide Biosynthesis Protein SpsA, Chain A"/>
    <property type="match status" value="1"/>
</dbReference>
<feature type="transmembrane region" description="Helical" evidence="1">
    <location>
        <begin position="302"/>
        <end position="323"/>
    </location>
</feature>
<dbReference type="SUPFAM" id="SSF53448">
    <property type="entry name" value="Nucleotide-diphospho-sugar transferases"/>
    <property type="match status" value="1"/>
</dbReference>
<evidence type="ECO:0000259" key="2">
    <source>
        <dbReference type="Pfam" id="PF00535"/>
    </source>
</evidence>
<organism evidence="3 4">
    <name type="scientific">Marilutibacter alkalisoli</name>
    <dbReference type="NCBI Taxonomy" id="2591633"/>
    <lineage>
        <taxon>Bacteria</taxon>
        <taxon>Pseudomonadati</taxon>
        <taxon>Pseudomonadota</taxon>
        <taxon>Gammaproteobacteria</taxon>
        <taxon>Lysobacterales</taxon>
        <taxon>Lysobacteraceae</taxon>
        <taxon>Marilutibacter</taxon>
    </lineage>
</organism>
<keyword evidence="1" id="KW-0472">Membrane</keyword>
<dbReference type="GO" id="GO:0016740">
    <property type="term" value="F:transferase activity"/>
    <property type="evidence" value="ECO:0007669"/>
    <property type="project" value="UniProtKB-KW"/>
</dbReference>
<sequence length="337" mass="36770">MECRLPDTAKAVDANPGAAMSVPRIAVVIPCYRVRRHILDVIASIPAFVELILVVDDACPEGSGDFVQSQCSDGRAVVIRRETNGGVGAAVISGYQEALARGADIIVKIDGDGQMDPAQLPALITPLLRGEADYAKGNRFFDVEVVRRMPKQRLVGNAVLSFMNKMSSGYWSLFDPTNGYTAIHATALRCLPLDKVSPRYFFETDLLFRLNTVNAVVEDVPMPAHYGDEISNLRIGRVIGPFLAGHLRNLGKRIFYKYFLRDFSVASLQLVAGSALLLFGMAHGSYHWWLSVSTGIAATTGTVILAALSVLAGLQLLLAFLAYDMTTVPRRPLQQRD</sequence>
<dbReference type="KEGG" id="lyj:FKV23_13715"/>
<dbReference type="AlphaFoldDB" id="A0A514BUE9"/>
<keyword evidence="1" id="KW-1133">Transmembrane helix</keyword>
<feature type="transmembrane region" description="Helical" evidence="1">
    <location>
        <begin position="258"/>
        <end position="282"/>
    </location>
</feature>
<keyword evidence="3" id="KW-0808">Transferase</keyword>
<keyword evidence="1" id="KW-0812">Transmembrane</keyword>
<dbReference type="EMBL" id="CP041242">
    <property type="protein sequence ID" value="QDH71023.1"/>
    <property type="molecule type" value="Genomic_DNA"/>
</dbReference>
<dbReference type="Proteomes" id="UP000317199">
    <property type="component" value="Chromosome"/>
</dbReference>
<dbReference type="Pfam" id="PF00535">
    <property type="entry name" value="Glycos_transf_2"/>
    <property type="match status" value="1"/>
</dbReference>